<keyword evidence="1" id="KW-0472">Membrane</keyword>
<reference evidence="3" key="1">
    <citation type="journal article" date="2013" name="Nature">
        <title>Pan genome of the phytoplankton Emiliania underpins its global distribution.</title>
        <authorList>
            <person name="Read B.A."/>
            <person name="Kegel J."/>
            <person name="Klute M.J."/>
            <person name="Kuo A."/>
            <person name="Lefebvre S.C."/>
            <person name="Maumus F."/>
            <person name="Mayer C."/>
            <person name="Miller J."/>
            <person name="Monier A."/>
            <person name="Salamov A."/>
            <person name="Young J."/>
            <person name="Aguilar M."/>
            <person name="Claverie J.M."/>
            <person name="Frickenhaus S."/>
            <person name="Gonzalez K."/>
            <person name="Herman E.K."/>
            <person name="Lin Y.C."/>
            <person name="Napier J."/>
            <person name="Ogata H."/>
            <person name="Sarno A.F."/>
            <person name="Shmutz J."/>
            <person name="Schroeder D."/>
            <person name="de Vargas C."/>
            <person name="Verret F."/>
            <person name="von Dassow P."/>
            <person name="Valentin K."/>
            <person name="Van de Peer Y."/>
            <person name="Wheeler G."/>
            <person name="Dacks J.B."/>
            <person name="Delwiche C.F."/>
            <person name="Dyhrman S.T."/>
            <person name="Glockner G."/>
            <person name="John U."/>
            <person name="Richards T."/>
            <person name="Worden A.Z."/>
            <person name="Zhang X."/>
            <person name="Grigoriev I.V."/>
            <person name="Allen A.E."/>
            <person name="Bidle K."/>
            <person name="Borodovsky M."/>
            <person name="Bowler C."/>
            <person name="Brownlee C."/>
            <person name="Cock J.M."/>
            <person name="Elias M."/>
            <person name="Gladyshev V.N."/>
            <person name="Groth M."/>
            <person name="Guda C."/>
            <person name="Hadaegh A."/>
            <person name="Iglesias-Rodriguez M.D."/>
            <person name="Jenkins J."/>
            <person name="Jones B.M."/>
            <person name="Lawson T."/>
            <person name="Leese F."/>
            <person name="Lindquist E."/>
            <person name="Lobanov A."/>
            <person name="Lomsadze A."/>
            <person name="Malik S.B."/>
            <person name="Marsh M.E."/>
            <person name="Mackinder L."/>
            <person name="Mock T."/>
            <person name="Mueller-Roeber B."/>
            <person name="Pagarete A."/>
            <person name="Parker M."/>
            <person name="Probert I."/>
            <person name="Quesneville H."/>
            <person name="Raines C."/>
            <person name="Rensing S.A."/>
            <person name="Riano-Pachon D.M."/>
            <person name="Richier S."/>
            <person name="Rokitta S."/>
            <person name="Shiraiwa Y."/>
            <person name="Soanes D.M."/>
            <person name="van der Giezen M."/>
            <person name="Wahlund T.M."/>
            <person name="Williams B."/>
            <person name="Wilson W."/>
            <person name="Wolfe G."/>
            <person name="Wurch L.L."/>
        </authorList>
    </citation>
    <scope>NUCLEOTIDE SEQUENCE</scope>
</reference>
<dbReference type="eggNOG" id="KOG3967">
    <property type="taxonomic scope" value="Eukaryota"/>
</dbReference>
<proteinExistence type="predicted"/>
<evidence type="ECO:0008006" key="4">
    <source>
        <dbReference type="Google" id="ProtNLM"/>
    </source>
</evidence>
<dbReference type="EnsemblProtists" id="EOD03766">
    <property type="protein sequence ID" value="EOD03766"/>
    <property type="gene ID" value="EMIHUDRAFT_454052"/>
</dbReference>
<dbReference type="KEGG" id="ehx:EMIHUDRAFT_454052"/>
<dbReference type="Proteomes" id="UP000013827">
    <property type="component" value="Unassembled WGS sequence"/>
</dbReference>
<evidence type="ECO:0000313" key="3">
    <source>
        <dbReference type="Proteomes" id="UP000013827"/>
    </source>
</evidence>
<dbReference type="AlphaFoldDB" id="A0A0D3HXN1"/>
<dbReference type="RefSeq" id="XP_005756195.1">
    <property type="nucleotide sequence ID" value="XM_005756138.1"/>
</dbReference>
<keyword evidence="1" id="KW-0812">Transmembrane</keyword>
<dbReference type="PANTHER" id="PTHR21357:SF4">
    <property type="entry name" value="FAM172 FAMILY PROTEIN HOMOLOG CG10038"/>
    <property type="match status" value="1"/>
</dbReference>
<reference evidence="2" key="2">
    <citation type="submission" date="2024-10" db="UniProtKB">
        <authorList>
            <consortium name="EnsemblProtists"/>
        </authorList>
    </citation>
    <scope>IDENTIFICATION</scope>
</reference>
<protein>
    <recommendedName>
        <fullName evidence="4">AB hydrolase-1 domain-containing protein</fullName>
    </recommendedName>
</protein>
<evidence type="ECO:0000256" key="1">
    <source>
        <dbReference type="SAM" id="Phobius"/>
    </source>
</evidence>
<dbReference type="GeneID" id="17249919"/>
<dbReference type="OMA" id="SAGTQCH"/>
<feature type="transmembrane region" description="Helical" evidence="1">
    <location>
        <begin position="298"/>
        <end position="318"/>
    </location>
</feature>
<accession>A0A0D3HXN1</accession>
<name>A0A0D3HXN1_EMIH1</name>
<dbReference type="PANTHER" id="PTHR21357">
    <property type="entry name" value="FAM172 FAMILY PROTEIN HOMOLOG CG10038"/>
    <property type="match status" value="1"/>
</dbReference>
<keyword evidence="1" id="KW-1133">Transmembrane helix</keyword>
<dbReference type="GO" id="GO:0005634">
    <property type="term" value="C:nucleus"/>
    <property type="evidence" value="ECO:0007669"/>
    <property type="project" value="TreeGrafter"/>
</dbReference>
<keyword evidence="3" id="KW-1185">Reference proteome</keyword>
<evidence type="ECO:0000313" key="2">
    <source>
        <dbReference type="EnsemblProtists" id="EOD03766"/>
    </source>
</evidence>
<organism evidence="2 3">
    <name type="scientific">Emiliania huxleyi (strain CCMP1516)</name>
    <dbReference type="NCBI Taxonomy" id="280463"/>
    <lineage>
        <taxon>Eukaryota</taxon>
        <taxon>Haptista</taxon>
        <taxon>Haptophyta</taxon>
        <taxon>Prymnesiophyceae</taxon>
        <taxon>Isochrysidales</taxon>
        <taxon>Noelaerhabdaceae</taxon>
        <taxon>Emiliania</taxon>
    </lineage>
</organism>
<sequence length="321" mass="32704">MGTPTLADLGYAYVPVPTGDPDDFVLRSADGGGFEWKGQANYDAVGAAAVAWIREQLVAHCGLHAVPCAGGATAYSSSGLKGSSAPLLLLVCGSAPGGDAGVWGRSLCINDSTRSGAMFGYVRRAQRLGWGVLIADPHGGDGCPHAHLAQLWRSTVEPAAAARVLVVAHSYGGPAEAEAGPAAAMMRPLLSRFAAAAPHAFEEPAGRWQGAAPAEVLAAVGRNFVASGEPLGATLHAAPHELVALSAGTLRHPDTTHAAEEAVFHFLTRGADGEAAAANDAVRAGERAWPPPPPSQRLHALLAVLAVSILLAVVAVMLRAA</sequence>
<dbReference type="HOGENOM" id="CLU_867225_0_0_1"/>
<dbReference type="InterPro" id="IPR048263">
    <property type="entry name" value="Arb2"/>
</dbReference>
<dbReference type="PaxDb" id="2903-EOD03766"/>
<dbReference type="GO" id="GO:0031048">
    <property type="term" value="P:regulatory ncRNA-mediated heterochromatin formation"/>
    <property type="evidence" value="ECO:0007669"/>
    <property type="project" value="TreeGrafter"/>
</dbReference>
<dbReference type="GO" id="GO:0035197">
    <property type="term" value="F:siRNA binding"/>
    <property type="evidence" value="ECO:0007669"/>
    <property type="project" value="TreeGrafter"/>
</dbReference>